<comment type="caution">
    <text evidence="3">The sequence shown here is derived from an EMBL/GenBank/DDBJ whole genome shotgun (WGS) entry which is preliminary data.</text>
</comment>
<evidence type="ECO:0000256" key="1">
    <source>
        <dbReference type="ARBA" id="ARBA00022481"/>
    </source>
</evidence>
<accession>A0ABT7N9L8</accession>
<evidence type="ECO:0000256" key="2">
    <source>
        <dbReference type="SAM" id="Phobius"/>
    </source>
</evidence>
<dbReference type="PRINTS" id="PR00813">
    <property type="entry name" value="BCTERIALGSPG"/>
</dbReference>
<proteinExistence type="predicted"/>
<evidence type="ECO:0000313" key="4">
    <source>
        <dbReference type="Proteomes" id="UP001174908"/>
    </source>
</evidence>
<dbReference type="Gene3D" id="3.30.700.10">
    <property type="entry name" value="Glycoprotein, Type 4 Pilin"/>
    <property type="match status" value="1"/>
</dbReference>
<dbReference type="NCBIfam" id="TIGR02532">
    <property type="entry name" value="IV_pilin_GFxxxE"/>
    <property type="match status" value="1"/>
</dbReference>
<protein>
    <submittedName>
        <fullName evidence="3">Type IV pilin protein</fullName>
    </submittedName>
</protein>
<dbReference type="Pfam" id="PF16732">
    <property type="entry name" value="ComP_DUS"/>
    <property type="match status" value="1"/>
</dbReference>
<keyword evidence="2" id="KW-1133">Transmembrane helix</keyword>
<dbReference type="InterPro" id="IPR045584">
    <property type="entry name" value="Pilin-like"/>
</dbReference>
<evidence type="ECO:0000313" key="3">
    <source>
        <dbReference type="EMBL" id="MDM0044641.1"/>
    </source>
</evidence>
<reference evidence="3" key="1">
    <citation type="submission" date="2023-06" db="EMBL/GenBank/DDBJ databases">
        <authorList>
            <person name="Jiang Y."/>
            <person name="Liu Q."/>
        </authorList>
    </citation>
    <scope>NUCLEOTIDE SEQUENCE</scope>
    <source>
        <strain evidence="3">CGMCC 1.12089</strain>
    </source>
</reference>
<dbReference type="Proteomes" id="UP001174908">
    <property type="component" value="Unassembled WGS sequence"/>
</dbReference>
<dbReference type="InterPro" id="IPR012902">
    <property type="entry name" value="N_methyl_site"/>
</dbReference>
<dbReference type="RefSeq" id="WP_286659762.1">
    <property type="nucleotide sequence ID" value="NZ_JASZYV010000002.1"/>
</dbReference>
<dbReference type="Pfam" id="PF07963">
    <property type="entry name" value="N_methyl"/>
    <property type="match status" value="1"/>
</dbReference>
<feature type="transmembrane region" description="Helical" evidence="2">
    <location>
        <begin position="20"/>
        <end position="40"/>
    </location>
</feature>
<keyword evidence="4" id="KW-1185">Reference proteome</keyword>
<dbReference type="PROSITE" id="PS00409">
    <property type="entry name" value="PROKAR_NTER_METHYL"/>
    <property type="match status" value="1"/>
</dbReference>
<name>A0ABT7N9L8_9BURK</name>
<keyword evidence="2" id="KW-0472">Membrane</keyword>
<dbReference type="SUPFAM" id="SSF54523">
    <property type="entry name" value="Pili subunits"/>
    <property type="match status" value="1"/>
</dbReference>
<dbReference type="InterPro" id="IPR031982">
    <property type="entry name" value="PilE-like"/>
</dbReference>
<dbReference type="EMBL" id="JASZYV010000002">
    <property type="protein sequence ID" value="MDM0044641.1"/>
    <property type="molecule type" value="Genomic_DNA"/>
</dbReference>
<keyword evidence="1" id="KW-0488">Methylation</keyword>
<dbReference type="InterPro" id="IPR000983">
    <property type="entry name" value="Bac_GSPG_pilin"/>
</dbReference>
<gene>
    <name evidence="3" type="ORF">QTH91_09130</name>
</gene>
<organism evidence="3 4">
    <name type="scientific">Variovorax dokdonensis</name>
    <dbReference type="NCBI Taxonomy" id="344883"/>
    <lineage>
        <taxon>Bacteria</taxon>
        <taxon>Pseudomonadati</taxon>
        <taxon>Pseudomonadota</taxon>
        <taxon>Betaproteobacteria</taxon>
        <taxon>Burkholderiales</taxon>
        <taxon>Comamonadaceae</taxon>
        <taxon>Variovorax</taxon>
    </lineage>
</organism>
<dbReference type="PANTHER" id="PTHR30093">
    <property type="entry name" value="GENERAL SECRETION PATHWAY PROTEIN G"/>
    <property type="match status" value="1"/>
</dbReference>
<dbReference type="PANTHER" id="PTHR30093:SF47">
    <property type="entry name" value="TYPE IV PILUS NON-CORE MINOR PILIN PILE"/>
    <property type="match status" value="1"/>
</dbReference>
<sequence length="155" mass="16632">MDRPATRASGAMRCAALRGFTLIEVMVTVAIVAILATVAYPNYTDYIRRGHVQEAPANLMTFRARMEQYYQDHRSYGSGSTCGVAVPASPDAEYFSYACTLTNSGQAYTATATGTGGTVAGLSYSIDQKGTRSSACSGCAWNFGTEPDIWVLRKP</sequence>
<keyword evidence="2" id="KW-0812">Transmembrane</keyword>